<dbReference type="EMBL" id="CP065938">
    <property type="protein sequence ID" value="UWX06495.1"/>
    <property type="molecule type" value="Genomic_DNA"/>
</dbReference>
<organism evidence="7 8">
    <name type="scientific">Taurinivorans muris</name>
    <dbReference type="NCBI Taxonomy" id="2787751"/>
    <lineage>
        <taxon>Bacteria</taxon>
        <taxon>Pseudomonadati</taxon>
        <taxon>Thermodesulfobacteriota</taxon>
        <taxon>Desulfovibrionia</taxon>
        <taxon>Desulfovibrionales</taxon>
        <taxon>Desulfovibrionaceae</taxon>
        <taxon>Taurinivorans</taxon>
    </lineage>
</organism>
<feature type="domain" description="4Fe-4S ferredoxin-type" evidence="6">
    <location>
        <begin position="69"/>
        <end position="98"/>
    </location>
</feature>
<keyword evidence="2" id="KW-0479">Metal-binding</keyword>
<keyword evidence="3" id="KW-0677">Repeat</keyword>
<dbReference type="PROSITE" id="PS00198">
    <property type="entry name" value="4FE4S_FER_1"/>
    <property type="match status" value="1"/>
</dbReference>
<evidence type="ECO:0000259" key="6">
    <source>
        <dbReference type="PROSITE" id="PS51379"/>
    </source>
</evidence>
<dbReference type="InterPro" id="IPR017900">
    <property type="entry name" value="4Fe4S_Fe_S_CS"/>
</dbReference>
<accession>A0ABY5Y2T3</accession>
<evidence type="ECO:0000256" key="1">
    <source>
        <dbReference type="ARBA" id="ARBA00022485"/>
    </source>
</evidence>
<reference evidence="7" key="1">
    <citation type="submission" date="2020-12" db="EMBL/GenBank/DDBJ databases">
        <title>Taurinivorans muris gen. nov., sp. nov., fundamental and realized metabolic niche of a ubiquitous sulfidogenic bacterium in the murine intestine.</title>
        <authorList>
            <person name="Ye H."/>
            <person name="Hanson B.T."/>
            <person name="Loy A."/>
        </authorList>
    </citation>
    <scope>NUCLEOTIDE SEQUENCE</scope>
    <source>
        <strain evidence="7">LT0009</strain>
    </source>
</reference>
<evidence type="ECO:0000313" key="8">
    <source>
        <dbReference type="Proteomes" id="UP001058120"/>
    </source>
</evidence>
<dbReference type="Gene3D" id="3.30.70.3270">
    <property type="match status" value="1"/>
</dbReference>
<dbReference type="Proteomes" id="UP001058120">
    <property type="component" value="Chromosome"/>
</dbReference>
<proteinExistence type="predicted"/>
<name>A0ABY5Y2T3_9BACT</name>
<dbReference type="InterPro" id="IPR017896">
    <property type="entry name" value="4Fe4S_Fe-S-bd"/>
</dbReference>
<keyword evidence="5" id="KW-0411">Iron-sulfur</keyword>
<dbReference type="InterPro" id="IPR010226">
    <property type="entry name" value="NADH_quinone_OxRdtase_chainI"/>
</dbReference>
<protein>
    <submittedName>
        <fullName evidence="7">4Fe-4S binding protein</fullName>
    </submittedName>
</protein>
<keyword evidence="8" id="KW-1185">Reference proteome</keyword>
<feature type="domain" description="4Fe-4S ferredoxin-type" evidence="6">
    <location>
        <begin position="34"/>
        <end position="63"/>
    </location>
</feature>
<evidence type="ECO:0000313" key="7">
    <source>
        <dbReference type="EMBL" id="UWX06495.1"/>
    </source>
</evidence>
<evidence type="ECO:0000256" key="2">
    <source>
        <dbReference type="ARBA" id="ARBA00022723"/>
    </source>
</evidence>
<gene>
    <name evidence="7" type="ORF">JBF11_04070</name>
</gene>
<evidence type="ECO:0000256" key="5">
    <source>
        <dbReference type="ARBA" id="ARBA00023014"/>
    </source>
</evidence>
<sequence length="176" mass="19690">MFKFLKILIRNIFQGPATEAFPLAPAPTPDRFRGRVSINPDLCVGCGICKHVCTGGAINISPSDDKTGYHYTVWYNSCCLCGSCRYYCPTNAISIVNNWHNSHFQEEKYKMAETHFIPYMHCEGCGAPMRVLPPHIAAKIYAHSPVDVNKIIKLCPSCRQIATAEQQGELHESKPE</sequence>
<evidence type="ECO:0000256" key="4">
    <source>
        <dbReference type="ARBA" id="ARBA00023004"/>
    </source>
</evidence>
<keyword evidence="1" id="KW-0004">4Fe-4S</keyword>
<dbReference type="RefSeq" id="WP_334316107.1">
    <property type="nucleotide sequence ID" value="NZ_CP065938.1"/>
</dbReference>
<dbReference type="SUPFAM" id="SSF54862">
    <property type="entry name" value="4Fe-4S ferredoxins"/>
    <property type="match status" value="1"/>
</dbReference>
<dbReference type="Pfam" id="PF12838">
    <property type="entry name" value="Fer4_7"/>
    <property type="match status" value="1"/>
</dbReference>
<evidence type="ECO:0000256" key="3">
    <source>
        <dbReference type="ARBA" id="ARBA00022737"/>
    </source>
</evidence>
<keyword evidence="4" id="KW-0408">Iron</keyword>
<dbReference type="PANTHER" id="PTHR10849">
    <property type="entry name" value="NADH DEHYDROGENASE UBIQUINONE IRON-SULFUR PROTEIN 8, MITOCHONDRIAL"/>
    <property type="match status" value="1"/>
</dbReference>
<dbReference type="PROSITE" id="PS51379">
    <property type="entry name" value="4FE4S_FER_2"/>
    <property type="match status" value="2"/>
</dbReference>